<dbReference type="AlphaFoldDB" id="A0A3M9N7Q5"/>
<protein>
    <submittedName>
        <fullName evidence="3">DUF1080 domain-containing protein</fullName>
    </submittedName>
</protein>
<dbReference type="InterPro" id="IPR010496">
    <property type="entry name" value="AL/BT2_dom"/>
</dbReference>
<keyword evidence="4" id="KW-1185">Reference proteome</keyword>
<feature type="chain" id="PRO_5018045489" evidence="1">
    <location>
        <begin position="27"/>
        <end position="259"/>
    </location>
</feature>
<reference evidence="3 4" key="1">
    <citation type="submission" date="2018-11" db="EMBL/GenBank/DDBJ databases">
        <title>Draft genome sequence of Ferruginibacter sp. BO-59.</title>
        <authorList>
            <person name="Im W.T."/>
        </authorList>
    </citation>
    <scope>NUCLEOTIDE SEQUENCE [LARGE SCALE GENOMIC DNA]</scope>
    <source>
        <strain evidence="3 4">BO-59</strain>
    </source>
</reference>
<feature type="domain" description="3-keto-alpha-glucoside-1,2-lyase/3-keto-2-hydroxy-glucal hydratase" evidence="2">
    <location>
        <begin position="40"/>
        <end position="251"/>
    </location>
</feature>
<evidence type="ECO:0000313" key="4">
    <source>
        <dbReference type="Proteomes" id="UP000267223"/>
    </source>
</evidence>
<proteinExistence type="predicted"/>
<evidence type="ECO:0000259" key="2">
    <source>
        <dbReference type="Pfam" id="PF06439"/>
    </source>
</evidence>
<accession>A0A3M9N7Q5</accession>
<organism evidence="3 4">
    <name type="scientific">Hanamia caeni</name>
    <dbReference type="NCBI Taxonomy" id="2294116"/>
    <lineage>
        <taxon>Bacteria</taxon>
        <taxon>Pseudomonadati</taxon>
        <taxon>Bacteroidota</taxon>
        <taxon>Chitinophagia</taxon>
        <taxon>Chitinophagales</taxon>
        <taxon>Chitinophagaceae</taxon>
        <taxon>Hanamia</taxon>
    </lineage>
</organism>
<dbReference type="RefSeq" id="WP_123122023.1">
    <property type="nucleotide sequence ID" value="NZ_RJJR01000016.1"/>
</dbReference>
<dbReference type="GO" id="GO:0016787">
    <property type="term" value="F:hydrolase activity"/>
    <property type="evidence" value="ECO:0007669"/>
    <property type="project" value="InterPro"/>
</dbReference>
<feature type="signal peptide" evidence="1">
    <location>
        <begin position="1"/>
        <end position="26"/>
    </location>
</feature>
<dbReference type="Pfam" id="PF06439">
    <property type="entry name" value="3keto-disac_hyd"/>
    <property type="match status" value="1"/>
</dbReference>
<dbReference type="OrthoDB" id="659240at2"/>
<gene>
    <name evidence="3" type="ORF">EFY79_17395</name>
</gene>
<dbReference type="Proteomes" id="UP000267223">
    <property type="component" value="Unassembled WGS sequence"/>
</dbReference>
<evidence type="ECO:0000313" key="3">
    <source>
        <dbReference type="EMBL" id="RNI33766.1"/>
    </source>
</evidence>
<name>A0A3M9N7Q5_9BACT</name>
<keyword evidence="1" id="KW-0732">Signal</keyword>
<evidence type="ECO:0000256" key="1">
    <source>
        <dbReference type="SAM" id="SignalP"/>
    </source>
</evidence>
<dbReference type="Gene3D" id="2.60.120.560">
    <property type="entry name" value="Exo-inulinase, domain 1"/>
    <property type="match status" value="1"/>
</dbReference>
<sequence length="259" mass="30139">MLGKQITFIKLFCCVSLIVFFKPASAQSNNMLTEQEKQDGWQLLFNGKDLTGWHSYLEKKPGKAWQVHDGMIALNKNSKSVYEDFADLVTDSEYENFDLKLEWKMEPCANSGVMFYVNESPKYKDTYETGPEMQITDLSCLYTTDHKTISDSRIHMHRAGAMYDIAAADTEWVKPAPEWNQYEIIANDGHVEFFQNGHKVVDVAMWDYNWRKIIARTKFHQWPDFGTFRKGHISIQGTEDGKLWFRNIKIKTFRFGPSS</sequence>
<dbReference type="EMBL" id="RJJR01000016">
    <property type="protein sequence ID" value="RNI33766.1"/>
    <property type="molecule type" value="Genomic_DNA"/>
</dbReference>
<comment type="caution">
    <text evidence="3">The sequence shown here is derived from an EMBL/GenBank/DDBJ whole genome shotgun (WGS) entry which is preliminary data.</text>
</comment>